<evidence type="ECO:0000259" key="6">
    <source>
        <dbReference type="Pfam" id="PF01676"/>
    </source>
</evidence>
<dbReference type="GO" id="GO:0030145">
    <property type="term" value="F:manganese ion binding"/>
    <property type="evidence" value="ECO:0007669"/>
    <property type="project" value="UniProtKB-UniRule"/>
</dbReference>
<name>A0A3Q9V9R0_9BACT</name>
<dbReference type="InterPro" id="IPR017850">
    <property type="entry name" value="Alkaline_phosphatase_core_sf"/>
</dbReference>
<keyword evidence="4 7" id="KW-0413">Isomerase</keyword>
<comment type="cofactor">
    <cofactor evidence="4">
        <name>Mn(2+)</name>
        <dbReference type="ChEBI" id="CHEBI:29035"/>
    </cofactor>
    <text evidence="4">Binds 2 manganese ions.</text>
</comment>
<dbReference type="NCBIfam" id="NF003766">
    <property type="entry name" value="PRK05362.1"/>
    <property type="match status" value="1"/>
</dbReference>
<dbReference type="KEGG" id="mphc:DMC14_002855"/>
<dbReference type="InterPro" id="IPR006124">
    <property type="entry name" value="Metalloenzyme"/>
</dbReference>
<dbReference type="GO" id="GO:0000287">
    <property type="term" value="F:magnesium ion binding"/>
    <property type="evidence" value="ECO:0007669"/>
    <property type="project" value="UniProtKB-UniRule"/>
</dbReference>
<dbReference type="Gene3D" id="3.40.720.10">
    <property type="entry name" value="Alkaline Phosphatase, subunit A"/>
    <property type="match status" value="1"/>
</dbReference>
<dbReference type="PIRSF" id="PIRSF001491">
    <property type="entry name" value="Ppentomutase"/>
    <property type="match status" value="1"/>
</dbReference>
<feature type="binding site" evidence="4">
    <location>
        <position position="289"/>
    </location>
    <ligand>
        <name>Mn(2+)</name>
        <dbReference type="ChEBI" id="CHEBI:29035"/>
        <label>2</label>
    </ligand>
</feature>
<protein>
    <recommendedName>
        <fullName evidence="4 5">Phosphopentomutase</fullName>
        <ecNumber evidence="4 5">5.4.2.7</ecNumber>
    </recommendedName>
    <alternativeName>
        <fullName evidence="4">Phosphodeoxyribomutase</fullName>
    </alternativeName>
</protein>
<comment type="function">
    <text evidence="4">Isomerase that catalyzes the conversion of deoxy-ribose 1-phosphate (dRib-1-P) and ribose 1-phosphate (Rib-1-P) to deoxy-ribose 5-phosphate (dRib-5-P) and ribose 5-phosphate (Rib-5-P), respectively.</text>
</comment>
<organism evidence="7 8">
    <name type="scientific">Metamycoplasma phocicerebrale</name>
    <dbReference type="NCBI Taxonomy" id="142649"/>
    <lineage>
        <taxon>Bacteria</taxon>
        <taxon>Bacillati</taxon>
        <taxon>Mycoplasmatota</taxon>
        <taxon>Mycoplasmoidales</taxon>
        <taxon>Metamycoplasmataceae</taxon>
        <taxon>Metamycoplasma</taxon>
    </lineage>
</organism>
<reference evidence="7" key="1">
    <citation type="submission" date="2019-03" db="EMBL/GenBank/DDBJ databases">
        <title>Draft Sequence and Annotation of the Mycoplasma phocicerebrale Strain 1049T Genome.</title>
        <authorList>
            <person name="Frasca S.Jr."/>
            <person name="Kutish G.F."/>
            <person name="Castellanos Gell J."/>
            <person name="Michaels D.L."/>
            <person name="Brown D.R."/>
        </authorList>
    </citation>
    <scope>NUCLEOTIDE SEQUENCE</scope>
    <source>
        <strain evidence="7">1049</strain>
    </source>
</reference>
<comment type="pathway">
    <text evidence="4">Carbohydrate degradation; 2-deoxy-D-ribose 1-phosphate degradation; D-glyceraldehyde 3-phosphate and acetaldehyde from 2-deoxy-alpha-D-ribose 1-phosphate: step 1/2.</text>
</comment>
<dbReference type="CDD" id="cd16009">
    <property type="entry name" value="PPM"/>
    <property type="match status" value="1"/>
</dbReference>
<dbReference type="GO" id="GO:0006018">
    <property type="term" value="P:2-deoxyribose 1-phosphate catabolic process"/>
    <property type="evidence" value="ECO:0007669"/>
    <property type="project" value="UniProtKB-UniRule"/>
</dbReference>
<dbReference type="HAMAP" id="MF_00740">
    <property type="entry name" value="Phosphopentomut"/>
    <property type="match status" value="1"/>
</dbReference>
<evidence type="ECO:0000256" key="5">
    <source>
        <dbReference type="NCBIfam" id="TIGR01696"/>
    </source>
</evidence>
<feature type="binding site" evidence="4">
    <location>
        <position position="294"/>
    </location>
    <ligand>
        <name>Mn(2+)</name>
        <dbReference type="ChEBI" id="CHEBI:29035"/>
        <label>2</label>
    </ligand>
</feature>
<keyword evidence="8" id="KW-1185">Reference proteome</keyword>
<dbReference type="EC" id="5.4.2.7" evidence="4 5"/>
<feature type="binding site" evidence="4">
    <location>
        <position position="330"/>
    </location>
    <ligand>
        <name>Mn(2+)</name>
        <dbReference type="ChEBI" id="CHEBI:29035"/>
        <label>1</label>
    </ligand>
</feature>
<proteinExistence type="inferred from homology"/>
<dbReference type="EMBL" id="CP033058">
    <property type="protein sequence ID" value="AZZ65706.1"/>
    <property type="molecule type" value="Genomic_DNA"/>
</dbReference>
<dbReference type="GO" id="GO:0009117">
    <property type="term" value="P:nucleotide metabolic process"/>
    <property type="evidence" value="ECO:0007669"/>
    <property type="project" value="UniProtKB-UniRule"/>
</dbReference>
<dbReference type="Pfam" id="PF01676">
    <property type="entry name" value="Metalloenzyme"/>
    <property type="match status" value="1"/>
</dbReference>
<dbReference type="InterPro" id="IPR010045">
    <property type="entry name" value="DeoB"/>
</dbReference>
<feature type="binding site" evidence="4">
    <location>
        <position position="331"/>
    </location>
    <ligand>
        <name>Mn(2+)</name>
        <dbReference type="ChEBI" id="CHEBI:29035"/>
        <label>1</label>
    </ligand>
</feature>
<comment type="similarity">
    <text evidence="1 4">Belongs to the phosphopentomutase family.</text>
</comment>
<sequence>MKFKRIFFIVTDGLGIGPEPRQEEFGDKGANSLLHASEALPLEIPTWKSLGITEIAKISGHVARNKHPLAYMAKIHEMSNGKDTLTGHWEMMGIYTETPNPQFTEKGFPDDLIQELSKAFDGRKIIGNKSASGTVILEELGHQHMENGDIIIYTSPDSTLQIIGDEKTLGVEKLNEYAKRAREICSSKPEWNVARVITRPFVYDNGEFIRTFNRHDFANKPTGHIILEDLQKAGVEVIAVGKINDIFVNVGIDKIFGPASDDENMDIAIDIASSNSEKQFIFINLVQFDSHYGHREDPVGYSENISRLDIKLSKLINAMKKDDLLIMTSDHGNDPTYGPEHTREALPLTIFSKLFTKPRVLGTLRGLGTAGNIVARNFGVPTIKTGEDIFDDLI</sequence>
<dbReference type="RefSeq" id="WP_116171471.1">
    <property type="nucleotide sequence ID" value="NZ_CP033058.2"/>
</dbReference>
<dbReference type="SUPFAM" id="SSF53649">
    <property type="entry name" value="Alkaline phosphatase-like"/>
    <property type="match status" value="1"/>
</dbReference>
<dbReference type="PANTHER" id="PTHR21110">
    <property type="entry name" value="PHOSPHOPENTOMUTASE"/>
    <property type="match status" value="1"/>
</dbReference>
<dbReference type="NCBIfam" id="TIGR01696">
    <property type="entry name" value="deoB"/>
    <property type="match status" value="1"/>
</dbReference>
<gene>
    <name evidence="4" type="primary">deoB</name>
    <name evidence="7" type="ORF">DMC14_002855</name>
</gene>
<keyword evidence="4" id="KW-0963">Cytoplasm</keyword>
<comment type="catalytic activity">
    <reaction evidence="4">
        <text>alpha-D-ribose 1-phosphate = D-ribose 5-phosphate</text>
        <dbReference type="Rhea" id="RHEA:18793"/>
        <dbReference type="ChEBI" id="CHEBI:57720"/>
        <dbReference type="ChEBI" id="CHEBI:78346"/>
        <dbReference type="EC" id="5.4.2.7"/>
    </reaction>
</comment>
<evidence type="ECO:0000313" key="7">
    <source>
        <dbReference type="EMBL" id="AZZ65706.1"/>
    </source>
</evidence>
<evidence type="ECO:0000256" key="2">
    <source>
        <dbReference type="ARBA" id="ARBA00022723"/>
    </source>
</evidence>
<comment type="subcellular location">
    <subcellularLocation>
        <location evidence="4">Cytoplasm</location>
    </subcellularLocation>
</comment>
<dbReference type="GO" id="GO:0006015">
    <property type="term" value="P:5-phosphoribose 1-diphosphate biosynthetic process"/>
    <property type="evidence" value="ECO:0007669"/>
    <property type="project" value="UniProtKB-UniPathway"/>
</dbReference>
<feature type="domain" description="Metalloenzyme" evidence="6">
    <location>
        <begin position="4"/>
        <end position="380"/>
    </location>
</feature>
<dbReference type="InterPro" id="IPR024052">
    <property type="entry name" value="Phosphopentomutase_DeoB_cap_sf"/>
</dbReference>
<dbReference type="GO" id="GO:0008973">
    <property type="term" value="F:phosphopentomutase activity"/>
    <property type="evidence" value="ECO:0007669"/>
    <property type="project" value="UniProtKB-UniRule"/>
</dbReference>
<feature type="binding site" evidence="4">
    <location>
        <position position="341"/>
    </location>
    <ligand>
        <name>Mn(2+)</name>
        <dbReference type="ChEBI" id="CHEBI:29035"/>
        <label>2</label>
    </ligand>
</feature>
<dbReference type="GO" id="GO:0043094">
    <property type="term" value="P:metabolic compound salvage"/>
    <property type="evidence" value="ECO:0007669"/>
    <property type="project" value="UniProtKB-UniRule"/>
</dbReference>
<dbReference type="Proteomes" id="UP000256585">
    <property type="component" value="Chromosome"/>
</dbReference>
<feature type="binding site" evidence="4">
    <location>
        <position position="12"/>
    </location>
    <ligand>
        <name>Mn(2+)</name>
        <dbReference type="ChEBI" id="CHEBI:29035"/>
        <label>1</label>
    </ligand>
</feature>
<dbReference type="UniPathway" id="UPA00087">
    <property type="reaction ID" value="UER00173"/>
</dbReference>
<dbReference type="AlphaFoldDB" id="A0A3Q9V9R0"/>
<dbReference type="GO" id="GO:0005829">
    <property type="term" value="C:cytosol"/>
    <property type="evidence" value="ECO:0007669"/>
    <property type="project" value="TreeGrafter"/>
</dbReference>
<dbReference type="OrthoDB" id="9769930at2"/>
<keyword evidence="3 4" id="KW-0464">Manganese</keyword>
<dbReference type="Gene3D" id="3.30.70.1250">
    <property type="entry name" value="Phosphopentomutase"/>
    <property type="match status" value="1"/>
</dbReference>
<evidence type="ECO:0000313" key="8">
    <source>
        <dbReference type="Proteomes" id="UP000256585"/>
    </source>
</evidence>
<accession>A0A3Q9V9R0</accession>
<dbReference type="SUPFAM" id="SSF143856">
    <property type="entry name" value="DeoB insert domain-like"/>
    <property type="match status" value="1"/>
</dbReference>
<evidence type="ECO:0000256" key="3">
    <source>
        <dbReference type="ARBA" id="ARBA00023211"/>
    </source>
</evidence>
<dbReference type="PANTHER" id="PTHR21110:SF0">
    <property type="entry name" value="PHOSPHOPENTOMUTASE"/>
    <property type="match status" value="1"/>
</dbReference>
<evidence type="ECO:0000256" key="4">
    <source>
        <dbReference type="HAMAP-Rule" id="MF_00740"/>
    </source>
</evidence>
<evidence type="ECO:0000256" key="1">
    <source>
        <dbReference type="ARBA" id="ARBA00010373"/>
    </source>
</evidence>
<keyword evidence="2 4" id="KW-0479">Metal-binding</keyword>
<comment type="catalytic activity">
    <reaction evidence="4">
        <text>2-deoxy-alpha-D-ribose 1-phosphate = 2-deoxy-D-ribose 5-phosphate</text>
        <dbReference type="Rhea" id="RHEA:27658"/>
        <dbReference type="ChEBI" id="CHEBI:57259"/>
        <dbReference type="ChEBI" id="CHEBI:62877"/>
        <dbReference type="EC" id="5.4.2.7"/>
    </reaction>
</comment>